<gene>
    <name evidence="1" type="ORF">GCM10023307_25760</name>
</gene>
<accession>A0ABP9BS54</accession>
<protein>
    <submittedName>
        <fullName evidence="1">Uncharacterized protein</fullName>
    </submittedName>
</protein>
<evidence type="ECO:0000313" key="1">
    <source>
        <dbReference type="EMBL" id="GAA4798488.1"/>
    </source>
</evidence>
<reference evidence="2" key="1">
    <citation type="journal article" date="2019" name="Int. J. Syst. Evol. Microbiol.">
        <title>The Global Catalogue of Microorganisms (GCM) 10K type strain sequencing project: providing services to taxonomists for standard genome sequencing and annotation.</title>
        <authorList>
            <consortium name="The Broad Institute Genomics Platform"/>
            <consortium name="The Broad Institute Genome Sequencing Center for Infectious Disease"/>
            <person name="Wu L."/>
            <person name="Ma J."/>
        </authorList>
    </citation>
    <scope>NUCLEOTIDE SEQUENCE [LARGE SCALE GENOMIC DNA]</scope>
    <source>
        <strain evidence="2">JCM 18204</strain>
    </source>
</reference>
<dbReference type="Proteomes" id="UP001499959">
    <property type="component" value="Unassembled WGS sequence"/>
</dbReference>
<evidence type="ECO:0000313" key="2">
    <source>
        <dbReference type="Proteomes" id="UP001499959"/>
    </source>
</evidence>
<organism evidence="1 2">
    <name type="scientific">Lysobacter hankyongensis</name>
    <dbReference type="NCBI Taxonomy" id="1176535"/>
    <lineage>
        <taxon>Bacteria</taxon>
        <taxon>Pseudomonadati</taxon>
        <taxon>Pseudomonadota</taxon>
        <taxon>Gammaproteobacteria</taxon>
        <taxon>Lysobacterales</taxon>
        <taxon>Lysobacteraceae</taxon>
        <taxon>Lysobacter</taxon>
    </lineage>
</organism>
<dbReference type="EMBL" id="BAABJE010000014">
    <property type="protein sequence ID" value="GAA4798488.1"/>
    <property type="molecule type" value="Genomic_DNA"/>
</dbReference>
<keyword evidence="2" id="KW-1185">Reference proteome</keyword>
<name>A0ABP9BS54_9GAMM</name>
<dbReference type="RefSeq" id="WP_345303744.1">
    <property type="nucleotide sequence ID" value="NZ_BAABJE010000014.1"/>
</dbReference>
<proteinExistence type="predicted"/>
<comment type="caution">
    <text evidence="1">The sequence shown here is derived from an EMBL/GenBank/DDBJ whole genome shotgun (WGS) entry which is preliminary data.</text>
</comment>
<sequence>MPLFFADIHPTRGKFAGSFKEEGGRMNVDAKAERARAAILIRALGDGRRTEELSDTEVGSEKQDD</sequence>